<evidence type="ECO:0000313" key="2">
    <source>
        <dbReference type="Proteomes" id="UP001057291"/>
    </source>
</evidence>
<proteinExistence type="predicted"/>
<dbReference type="PANTHER" id="PTHR35336">
    <property type="entry name" value="ADENOSYLCOBINAMIDE AMIDOHYDROLASE"/>
    <property type="match status" value="1"/>
</dbReference>
<accession>A0AAV4LHT5</accession>
<dbReference type="AlphaFoldDB" id="A0AAV4LHT5"/>
<sequence>MQPTSETWIPSLTWEWFDNRFIIHSSRPLHTISSAVYGGGIRRDARFIMNMTVDKHYCSDDPCSDLREAIKRSGLSDTMEGIGLLTAVDVKKVQNAYETVGNACVMAAVTAGTSNALRAGMNINASNMGTVNIIVFVSGSMPDSAMVNAMITVTEAKATIFQEYNILCTSSGLVATGTTTDAVVIAACGEGPYFPYAGPGTDVGMAIARAVRRALAAAIREEMKGERL</sequence>
<keyword evidence="2" id="KW-1185">Reference proteome</keyword>
<dbReference type="RefSeq" id="WP_282200371.1">
    <property type="nucleotide sequence ID" value="NZ_BOQE01000001.1"/>
</dbReference>
<evidence type="ECO:0000313" key="1">
    <source>
        <dbReference type="EMBL" id="GIM47387.1"/>
    </source>
</evidence>
<organism evidence="1 2">
    <name type="scientific">Collibacillus ludicampi</name>
    <dbReference type="NCBI Taxonomy" id="2771369"/>
    <lineage>
        <taxon>Bacteria</taxon>
        <taxon>Bacillati</taxon>
        <taxon>Bacillota</taxon>
        <taxon>Bacilli</taxon>
        <taxon>Bacillales</taxon>
        <taxon>Alicyclobacillaceae</taxon>
        <taxon>Collibacillus</taxon>
    </lineage>
</organism>
<evidence type="ECO:0008006" key="3">
    <source>
        <dbReference type="Google" id="ProtNLM"/>
    </source>
</evidence>
<gene>
    <name evidence="1" type="ORF">DNHGIG_29360</name>
</gene>
<dbReference type="PANTHER" id="PTHR35336:SF5">
    <property type="entry name" value="ADENOSYLCOBINAMIDE AMIDOHYDROLASE"/>
    <property type="match status" value="1"/>
</dbReference>
<dbReference type="InterPro" id="IPR052209">
    <property type="entry name" value="CbiZ"/>
</dbReference>
<name>A0AAV4LHT5_9BACL</name>
<dbReference type="Pfam" id="PF01955">
    <property type="entry name" value="CbiZ"/>
    <property type="match status" value="1"/>
</dbReference>
<dbReference type="EMBL" id="BOQE01000001">
    <property type="protein sequence ID" value="GIM47387.1"/>
    <property type="molecule type" value="Genomic_DNA"/>
</dbReference>
<dbReference type="InterPro" id="IPR002808">
    <property type="entry name" value="AdoCbi_amidolase"/>
</dbReference>
<dbReference type="Proteomes" id="UP001057291">
    <property type="component" value="Unassembled WGS sequence"/>
</dbReference>
<protein>
    <recommendedName>
        <fullName evidence="3">Adenosylcobinamide amidohydrolase</fullName>
    </recommendedName>
</protein>
<comment type="caution">
    <text evidence="1">The sequence shown here is derived from an EMBL/GenBank/DDBJ whole genome shotgun (WGS) entry which is preliminary data.</text>
</comment>
<reference evidence="1" key="1">
    <citation type="journal article" date="2023" name="Int. J. Syst. Evol. Microbiol.">
        <title>Collibacillus ludicampi gen. nov., sp. nov., a new soil bacterium of the family Alicyclobacillaceae.</title>
        <authorList>
            <person name="Jojima T."/>
            <person name="Ioku Y."/>
            <person name="Fukuta Y."/>
            <person name="Shirasaka N."/>
            <person name="Matsumura Y."/>
            <person name="Mori M."/>
        </authorList>
    </citation>
    <scope>NUCLEOTIDE SEQUENCE</scope>
    <source>
        <strain evidence="1">TP075</strain>
    </source>
</reference>